<name>A0A538U1K1_UNCEI</name>
<dbReference type="GO" id="GO:0004190">
    <property type="term" value="F:aspartic-type endopeptidase activity"/>
    <property type="evidence" value="ECO:0007669"/>
    <property type="project" value="InterPro"/>
</dbReference>
<dbReference type="AlphaFoldDB" id="A0A538U1K1"/>
<dbReference type="InterPro" id="IPR041489">
    <property type="entry name" value="PDZ_6"/>
</dbReference>
<sequence length="403" mass="43521">MSIRVERGHVLVPATLRSFSGRSVSGTLVLDTGAPVLAVAVRVWNQLQLDTLVMDGVSFMKRVRRPLAALELGSARIPDLPIGGVFADSLLGPGELGLFAPSLIDDRALVLDYANRLWAMVPPHFAVLTSDAASASGANLGRGARVRRSRAAYAAVLGPAAVAVPFRLYQSRILVEARVSEPDHDWRGLPLTLLVDTGASDCVLFSDVMAERVSRAPAWPRLRDVAVRTMLGTKRMDATVLPLLAIGEGSPPVTLERIEAGITDRGSLPDLEGEGTLPERVHGLLGSTFLQRFRLTIDYRDQVLWLEPASRPLPRLVATQVGLRLERRWGEMRVASLKASSPAARAGVVVGDVVLMIDGRTLDDLSVEAAERLLEGAPASDVDLVVGREGMRRVVRLRRGATR</sequence>
<organism evidence="2 3">
    <name type="scientific">Eiseniibacteriota bacterium</name>
    <dbReference type="NCBI Taxonomy" id="2212470"/>
    <lineage>
        <taxon>Bacteria</taxon>
        <taxon>Candidatus Eiseniibacteriota</taxon>
    </lineage>
</organism>
<dbReference type="Proteomes" id="UP000319771">
    <property type="component" value="Unassembled WGS sequence"/>
</dbReference>
<proteinExistence type="predicted"/>
<dbReference type="SUPFAM" id="SSF50156">
    <property type="entry name" value="PDZ domain-like"/>
    <property type="match status" value="1"/>
</dbReference>
<evidence type="ECO:0000259" key="1">
    <source>
        <dbReference type="PROSITE" id="PS50106"/>
    </source>
</evidence>
<dbReference type="InterPro" id="IPR036034">
    <property type="entry name" value="PDZ_sf"/>
</dbReference>
<dbReference type="PROSITE" id="PS50106">
    <property type="entry name" value="PDZ"/>
    <property type="match status" value="1"/>
</dbReference>
<dbReference type="Pfam" id="PF17820">
    <property type="entry name" value="PDZ_6"/>
    <property type="match status" value="1"/>
</dbReference>
<dbReference type="PROSITE" id="PS00141">
    <property type="entry name" value="ASP_PROTEASE"/>
    <property type="match status" value="1"/>
</dbReference>
<evidence type="ECO:0000313" key="2">
    <source>
        <dbReference type="EMBL" id="TMQ69770.1"/>
    </source>
</evidence>
<dbReference type="SMART" id="SM00228">
    <property type="entry name" value="PDZ"/>
    <property type="match status" value="1"/>
</dbReference>
<dbReference type="GO" id="GO:0006508">
    <property type="term" value="P:proteolysis"/>
    <property type="evidence" value="ECO:0007669"/>
    <property type="project" value="InterPro"/>
</dbReference>
<dbReference type="InterPro" id="IPR001478">
    <property type="entry name" value="PDZ"/>
</dbReference>
<dbReference type="InterPro" id="IPR021109">
    <property type="entry name" value="Peptidase_aspartic_dom_sf"/>
</dbReference>
<dbReference type="Pfam" id="PF13650">
    <property type="entry name" value="Asp_protease_2"/>
    <property type="match status" value="1"/>
</dbReference>
<dbReference type="Gene3D" id="2.30.42.10">
    <property type="match status" value="1"/>
</dbReference>
<dbReference type="InterPro" id="IPR001969">
    <property type="entry name" value="Aspartic_peptidase_AS"/>
</dbReference>
<gene>
    <name evidence="2" type="ORF">E6K81_14160</name>
</gene>
<evidence type="ECO:0000313" key="3">
    <source>
        <dbReference type="Proteomes" id="UP000319771"/>
    </source>
</evidence>
<dbReference type="EMBL" id="VBPB01000281">
    <property type="protein sequence ID" value="TMQ69770.1"/>
    <property type="molecule type" value="Genomic_DNA"/>
</dbReference>
<feature type="domain" description="PDZ" evidence="1">
    <location>
        <begin position="310"/>
        <end position="378"/>
    </location>
</feature>
<protein>
    <submittedName>
        <fullName evidence="2">PDZ domain-containing protein</fullName>
    </submittedName>
</protein>
<accession>A0A538U1K1</accession>
<dbReference type="Gene3D" id="2.40.70.10">
    <property type="entry name" value="Acid Proteases"/>
    <property type="match status" value="1"/>
</dbReference>
<comment type="caution">
    <text evidence="2">The sequence shown here is derived from an EMBL/GenBank/DDBJ whole genome shotgun (WGS) entry which is preliminary data.</text>
</comment>
<reference evidence="2 3" key="1">
    <citation type="journal article" date="2019" name="Nat. Microbiol.">
        <title>Mediterranean grassland soil C-N compound turnover is dependent on rainfall and depth, and is mediated by genomically divergent microorganisms.</title>
        <authorList>
            <person name="Diamond S."/>
            <person name="Andeer P.F."/>
            <person name="Li Z."/>
            <person name="Crits-Christoph A."/>
            <person name="Burstein D."/>
            <person name="Anantharaman K."/>
            <person name="Lane K.R."/>
            <person name="Thomas B.C."/>
            <person name="Pan C."/>
            <person name="Northen T.R."/>
            <person name="Banfield J.F."/>
        </authorList>
    </citation>
    <scope>NUCLEOTIDE SEQUENCE [LARGE SCALE GENOMIC DNA]</scope>
    <source>
        <strain evidence="2">WS_11</strain>
    </source>
</reference>